<evidence type="ECO:0000313" key="2">
    <source>
        <dbReference type="Proteomes" id="UP001139981"/>
    </source>
</evidence>
<evidence type="ECO:0000313" key="1">
    <source>
        <dbReference type="EMBL" id="KAJ2892912.1"/>
    </source>
</evidence>
<sequence>MFQQAYGDDEEFIGNIDVVADSYANVDEIEDGGDLDEEEHLQQQQQGVQSIPEQVRTFLTYLHRNLQEGRVNDLTYNYETQFPRLSEKYYAKASWPEPQYVGALVMSDSSSETSSSLFLILYRELYFRHIYSRLHPSLETRFQSFENYCDLFNHILNSDGPTDLELPNQWLWDIVDEFIYQFQSFCSHRSRLNKRSEEEIALLKENAQVWSTYSVLNVLYSLMQKSNIVEQLRVQQEDGDVAAVAGEFGLRPLYKMLGYFSI</sequence>
<proteinExistence type="predicted"/>
<gene>
    <name evidence="1" type="ORF">IWW38_003042</name>
</gene>
<comment type="caution">
    <text evidence="1">The sequence shown here is derived from an EMBL/GenBank/DDBJ whole genome shotgun (WGS) entry which is preliminary data.</text>
</comment>
<reference evidence="1" key="1">
    <citation type="submission" date="2022-07" db="EMBL/GenBank/DDBJ databases">
        <title>Phylogenomic reconstructions and comparative analyses of Kickxellomycotina fungi.</title>
        <authorList>
            <person name="Reynolds N.K."/>
            <person name="Stajich J.E."/>
            <person name="Barry K."/>
            <person name="Grigoriev I.V."/>
            <person name="Crous P."/>
            <person name="Smith M.E."/>
        </authorList>
    </citation>
    <scope>NUCLEOTIDE SEQUENCE</scope>
    <source>
        <strain evidence="1">CBS 190363</strain>
    </source>
</reference>
<accession>A0ACC1M2T2</accession>
<feature type="non-terminal residue" evidence="1">
    <location>
        <position position="262"/>
    </location>
</feature>
<keyword evidence="2" id="KW-1185">Reference proteome</keyword>
<dbReference type="EMBL" id="JANBVB010000633">
    <property type="protein sequence ID" value="KAJ2892912.1"/>
    <property type="molecule type" value="Genomic_DNA"/>
</dbReference>
<protein>
    <submittedName>
        <fullName evidence="1">Uncharacterized protein</fullName>
    </submittedName>
</protein>
<dbReference type="Proteomes" id="UP001139981">
    <property type="component" value="Unassembled WGS sequence"/>
</dbReference>
<name>A0ACC1M2T2_9FUNG</name>
<organism evidence="1 2">
    <name type="scientific">Coemansia aciculifera</name>
    <dbReference type="NCBI Taxonomy" id="417176"/>
    <lineage>
        <taxon>Eukaryota</taxon>
        <taxon>Fungi</taxon>
        <taxon>Fungi incertae sedis</taxon>
        <taxon>Zoopagomycota</taxon>
        <taxon>Kickxellomycotina</taxon>
        <taxon>Kickxellomycetes</taxon>
        <taxon>Kickxellales</taxon>
        <taxon>Kickxellaceae</taxon>
        <taxon>Coemansia</taxon>
    </lineage>
</organism>